<protein>
    <submittedName>
        <fullName evidence="3">Pyridoxamine 5'-phosphate oxidase-domain-containing protein</fullName>
    </submittedName>
</protein>
<feature type="chain" id="PRO_5040120546" evidence="1">
    <location>
        <begin position="17"/>
        <end position="209"/>
    </location>
</feature>
<evidence type="ECO:0000313" key="3">
    <source>
        <dbReference type="EMBL" id="GJE92227.1"/>
    </source>
</evidence>
<dbReference type="OrthoDB" id="2138282at2759"/>
<dbReference type="PANTHER" id="PTHR37273">
    <property type="entry name" value="CHROMOSOME 8, WHOLE GENOME SHOTGUN SEQUENCE"/>
    <property type="match status" value="1"/>
</dbReference>
<comment type="caution">
    <text evidence="3">The sequence shown here is derived from an EMBL/GenBank/DDBJ whole genome shotgun (WGS) entry which is preliminary data.</text>
</comment>
<sequence length="209" mass="22484">MRSLAAIFLFACAVLARETVEDAARLARQLVSESADAIGYMATTYPDDHETLPGQPFSLQEYYGSCHSNGSLTLLFMPIARHSQNVLRSPTHAAAISIGPAHPAASRARVALIGNVTVFADLAAAPERARIEACYLAAHPDARHWLPGPREPHIAYWARFDPHSIYFVGGFGSSHYIGYVPLELYQGAALGPEQGVAGRVLVDQSSSAL</sequence>
<dbReference type="Gene3D" id="2.30.110.10">
    <property type="entry name" value="Electron Transport, Fmn-binding Protein, Chain A"/>
    <property type="match status" value="1"/>
</dbReference>
<dbReference type="PANTHER" id="PTHR37273:SF1">
    <property type="entry name" value="ADL397C-AP"/>
    <property type="match status" value="1"/>
</dbReference>
<evidence type="ECO:0000259" key="2">
    <source>
        <dbReference type="Pfam" id="PF13883"/>
    </source>
</evidence>
<feature type="domain" description="CREG-like beta-barrel" evidence="2">
    <location>
        <begin position="19"/>
        <end position="185"/>
    </location>
</feature>
<dbReference type="AlphaFoldDB" id="A0A9P3GAJ4"/>
<evidence type="ECO:0000313" key="4">
    <source>
        <dbReference type="Proteomes" id="UP000703269"/>
    </source>
</evidence>
<organism evidence="3 4">
    <name type="scientific">Phanerochaete sordida</name>
    <dbReference type="NCBI Taxonomy" id="48140"/>
    <lineage>
        <taxon>Eukaryota</taxon>
        <taxon>Fungi</taxon>
        <taxon>Dikarya</taxon>
        <taxon>Basidiomycota</taxon>
        <taxon>Agaricomycotina</taxon>
        <taxon>Agaricomycetes</taxon>
        <taxon>Polyporales</taxon>
        <taxon>Phanerochaetaceae</taxon>
        <taxon>Phanerochaete</taxon>
    </lineage>
</organism>
<dbReference type="InterPro" id="IPR012349">
    <property type="entry name" value="Split_barrel_FMN-bd"/>
</dbReference>
<reference evidence="3 4" key="1">
    <citation type="submission" date="2021-08" db="EMBL/GenBank/DDBJ databases">
        <title>Draft Genome Sequence of Phanerochaete sordida strain YK-624.</title>
        <authorList>
            <person name="Mori T."/>
            <person name="Dohra H."/>
            <person name="Suzuki T."/>
            <person name="Kawagishi H."/>
            <person name="Hirai H."/>
        </authorList>
    </citation>
    <scope>NUCLEOTIDE SEQUENCE [LARGE SCALE GENOMIC DNA]</scope>
    <source>
        <strain evidence="3 4">YK-624</strain>
    </source>
</reference>
<proteinExistence type="predicted"/>
<keyword evidence="1" id="KW-0732">Signal</keyword>
<feature type="signal peptide" evidence="1">
    <location>
        <begin position="1"/>
        <end position="16"/>
    </location>
</feature>
<evidence type="ECO:0000256" key="1">
    <source>
        <dbReference type="SAM" id="SignalP"/>
    </source>
</evidence>
<dbReference type="Proteomes" id="UP000703269">
    <property type="component" value="Unassembled WGS sequence"/>
</dbReference>
<accession>A0A9P3GAJ4</accession>
<name>A0A9P3GAJ4_9APHY</name>
<dbReference type="SUPFAM" id="SSF50475">
    <property type="entry name" value="FMN-binding split barrel"/>
    <property type="match status" value="1"/>
</dbReference>
<dbReference type="Pfam" id="PF13883">
    <property type="entry name" value="CREG_beta-barrel"/>
    <property type="match status" value="1"/>
</dbReference>
<gene>
    <name evidence="3" type="ORF">PsYK624_083800</name>
</gene>
<dbReference type="EMBL" id="BPQB01000025">
    <property type="protein sequence ID" value="GJE92227.1"/>
    <property type="molecule type" value="Genomic_DNA"/>
</dbReference>
<keyword evidence="4" id="KW-1185">Reference proteome</keyword>
<dbReference type="InterPro" id="IPR055343">
    <property type="entry name" value="CREG_beta-barrel"/>
</dbReference>